<dbReference type="PROSITE" id="PS51257">
    <property type="entry name" value="PROKAR_LIPOPROTEIN"/>
    <property type="match status" value="1"/>
</dbReference>
<dbReference type="EMBL" id="CP058555">
    <property type="protein sequence ID" value="QMV67962.1"/>
    <property type="molecule type" value="Genomic_DNA"/>
</dbReference>
<evidence type="ECO:0000313" key="1">
    <source>
        <dbReference type="EMBL" id="QMV67962.1"/>
    </source>
</evidence>
<accession>A0A7G5E1T7</accession>
<name>A0A7G5E1T7_9SPHI</name>
<sequence>MDISRFKDCIGILIVTCFFIQACTKSFTPVSELPRKGELQVISLSGFDVYSKHEFFNFNTFERTDKRDLNNPLNERIGINYLIVDTVKAFPKSVFLLSSIKYYSVYRLWFFKDRDSDFSNFTDIIYENNNIVDTRHFNLIQHGQLFDNGIIEFGKDDFWEISANQIKKEIKIEKVGLSDKSVVAISDNLQFSQIYRKIEKPKWVFSKLEDKELKMVSVADTMWIKMTKHGNEIFFRKNNADHNPRYIKYLNRGHL</sequence>
<evidence type="ECO:0000313" key="2">
    <source>
        <dbReference type="Proteomes" id="UP000515450"/>
    </source>
</evidence>
<organism evidence="1 2">
    <name type="scientific">Sphingobacterium paramultivorum</name>
    <dbReference type="NCBI Taxonomy" id="2886510"/>
    <lineage>
        <taxon>Bacteria</taxon>
        <taxon>Pseudomonadati</taxon>
        <taxon>Bacteroidota</taxon>
        <taxon>Sphingobacteriia</taxon>
        <taxon>Sphingobacteriales</taxon>
        <taxon>Sphingobacteriaceae</taxon>
        <taxon>Sphingobacterium</taxon>
    </lineage>
</organism>
<dbReference type="Proteomes" id="UP000515450">
    <property type="component" value="Chromosome"/>
</dbReference>
<dbReference type="RefSeq" id="WP_182332467.1">
    <property type="nucleotide sequence ID" value="NZ_CP058555.1"/>
</dbReference>
<reference evidence="1 2" key="1">
    <citation type="journal article" date="2020" name="G3 (Bethesda)">
        <title>CeMbio - The Caenorhabditis elegans Microbiome Resource.</title>
        <authorList>
            <person name="Dirksen P."/>
            <person name="Assie A."/>
            <person name="Zimmermann J."/>
            <person name="Zhang F."/>
            <person name="Tietje A.M."/>
            <person name="Marsh S.A."/>
            <person name="Felix M.A."/>
            <person name="Shapira M."/>
            <person name="Kaleta C."/>
            <person name="Schulenburg H."/>
            <person name="Samuel B."/>
        </authorList>
    </citation>
    <scope>NUCLEOTIDE SEQUENCE [LARGE SCALE GENOMIC DNA]</scope>
    <source>
        <strain evidence="1 2">BIGb0170</strain>
    </source>
</reference>
<proteinExistence type="predicted"/>
<dbReference type="AlphaFoldDB" id="A0A7G5E1T7"/>
<keyword evidence="2" id="KW-1185">Reference proteome</keyword>
<gene>
    <name evidence="1" type="ORF">HS960_09955</name>
</gene>
<evidence type="ECO:0008006" key="3">
    <source>
        <dbReference type="Google" id="ProtNLM"/>
    </source>
</evidence>
<protein>
    <recommendedName>
        <fullName evidence="3">Lipoprotein</fullName>
    </recommendedName>
</protein>